<dbReference type="PRINTS" id="PR00024">
    <property type="entry name" value="HOMEOBOX"/>
</dbReference>
<dbReference type="GO" id="GO:0000978">
    <property type="term" value="F:RNA polymerase II cis-regulatory region sequence-specific DNA binding"/>
    <property type="evidence" value="ECO:0007669"/>
    <property type="project" value="TreeGrafter"/>
</dbReference>
<dbReference type="InterPro" id="IPR020479">
    <property type="entry name" value="HD_metazoa"/>
</dbReference>
<dbReference type="Proteomes" id="UP000295192">
    <property type="component" value="Unassembled WGS sequence"/>
</dbReference>
<evidence type="ECO:0000313" key="13">
    <source>
        <dbReference type="Proteomes" id="UP000295192"/>
    </source>
</evidence>
<protein>
    <recommendedName>
        <fullName evidence="11">Homeobox domain-containing protein</fullName>
    </recommendedName>
</protein>
<dbReference type="PANTHER" id="PTHR24328:SF7">
    <property type="entry name" value="BUTTONLESS"/>
    <property type="match status" value="1"/>
</dbReference>
<dbReference type="InterPro" id="IPR009057">
    <property type="entry name" value="Homeodomain-like_sf"/>
</dbReference>
<dbReference type="Pfam" id="PF00046">
    <property type="entry name" value="Homeodomain"/>
    <property type="match status" value="1"/>
</dbReference>
<feature type="domain" description="Homeobox" evidence="11">
    <location>
        <begin position="78"/>
        <end position="138"/>
    </location>
</feature>
<evidence type="ECO:0000256" key="8">
    <source>
        <dbReference type="ARBA" id="ARBA00023242"/>
    </source>
</evidence>
<keyword evidence="3" id="KW-0805">Transcription regulation</keyword>
<dbReference type="InterPro" id="IPR017970">
    <property type="entry name" value="Homeobox_CS"/>
</dbReference>
<comment type="subcellular location">
    <subcellularLocation>
        <location evidence="1 9 10">Nucleus</location>
    </subcellularLocation>
</comment>
<keyword evidence="4 9" id="KW-0238">DNA-binding</keyword>
<dbReference type="AlphaFoldDB" id="A0A484BMR2"/>
<evidence type="ECO:0000313" key="12">
    <source>
        <dbReference type="EMBL" id="TDG50028.1"/>
    </source>
</evidence>
<dbReference type="Gene3D" id="1.10.10.60">
    <property type="entry name" value="Homeodomain-like"/>
    <property type="match status" value="1"/>
</dbReference>
<dbReference type="SUPFAM" id="SSF46689">
    <property type="entry name" value="Homeodomain-like"/>
    <property type="match status" value="1"/>
</dbReference>
<dbReference type="OMA" id="EFRYSNY"/>
<reference evidence="12 13" key="1">
    <citation type="journal article" date="2019" name="J. Hered.">
        <title>An Improved Genome Assembly for Drosophila navojoa, the Basal Species in the mojavensis Cluster.</title>
        <authorList>
            <person name="Vanderlinde T."/>
            <person name="Dupim E.G."/>
            <person name="Nazario-Yepiz N.O."/>
            <person name="Carvalho A.B."/>
        </authorList>
    </citation>
    <scope>NUCLEOTIDE SEQUENCE [LARGE SCALE GENOMIC DNA]</scope>
    <source>
        <strain evidence="12">Navoj_Jal97</strain>
        <tissue evidence="12">Whole organism</tissue>
    </source>
</reference>
<dbReference type="PROSITE" id="PS00027">
    <property type="entry name" value="HOMEOBOX_1"/>
    <property type="match status" value="1"/>
</dbReference>
<evidence type="ECO:0000256" key="7">
    <source>
        <dbReference type="ARBA" id="ARBA00023163"/>
    </source>
</evidence>
<keyword evidence="8 9" id="KW-0539">Nucleus</keyword>
<evidence type="ECO:0000256" key="10">
    <source>
        <dbReference type="RuleBase" id="RU000682"/>
    </source>
</evidence>
<feature type="DNA-binding region" description="Homeobox" evidence="9">
    <location>
        <begin position="80"/>
        <end position="139"/>
    </location>
</feature>
<dbReference type="SMART" id="SM00389">
    <property type="entry name" value="HOX"/>
    <property type="match status" value="1"/>
</dbReference>
<gene>
    <name evidence="12" type="ORF">AWZ03_003538</name>
</gene>
<sequence length="150" mass="17207">MKNCSTDLAAYYVNDYEDFDYSYNYESTNAPSYEDYSNKSWIEGSTAVFSCHALQLAASVASATTMDQPNATAASSSSSQRKERTAFTKTQLKQLEAEFRYSNYLTRLRRYEIAVALELSERQVKVWFQNRRMKCKRVKLEMSGSSKADN</sequence>
<keyword evidence="5 9" id="KW-0371">Homeobox</keyword>
<dbReference type="PROSITE" id="PS50071">
    <property type="entry name" value="HOMEOBOX_2"/>
    <property type="match status" value="1"/>
</dbReference>
<dbReference type="OrthoDB" id="6159439at2759"/>
<evidence type="ECO:0000256" key="3">
    <source>
        <dbReference type="ARBA" id="ARBA00023015"/>
    </source>
</evidence>
<dbReference type="GO" id="GO:0005634">
    <property type="term" value="C:nucleus"/>
    <property type="evidence" value="ECO:0007669"/>
    <property type="project" value="UniProtKB-SubCell"/>
</dbReference>
<dbReference type="GO" id="GO:0045944">
    <property type="term" value="P:positive regulation of transcription by RNA polymerase II"/>
    <property type="evidence" value="ECO:0007669"/>
    <property type="project" value="InterPro"/>
</dbReference>
<dbReference type="PANTHER" id="PTHR24328">
    <property type="entry name" value="HOMEOBOX PROTEIN MOX"/>
    <property type="match status" value="1"/>
</dbReference>
<evidence type="ECO:0000256" key="1">
    <source>
        <dbReference type="ARBA" id="ARBA00004123"/>
    </source>
</evidence>
<dbReference type="InterPro" id="IPR001356">
    <property type="entry name" value="HD"/>
</dbReference>
<accession>A0A484BMR2</accession>
<dbReference type="EMBL" id="LSRL02000018">
    <property type="protein sequence ID" value="TDG50028.1"/>
    <property type="molecule type" value="Genomic_DNA"/>
</dbReference>
<evidence type="ECO:0000256" key="5">
    <source>
        <dbReference type="ARBA" id="ARBA00023155"/>
    </source>
</evidence>
<dbReference type="STRING" id="7232.A0A484BMR2"/>
<evidence type="ECO:0000256" key="4">
    <source>
        <dbReference type="ARBA" id="ARBA00023125"/>
    </source>
</evidence>
<keyword evidence="6" id="KW-0010">Activator</keyword>
<evidence type="ECO:0000259" key="11">
    <source>
        <dbReference type="PROSITE" id="PS50071"/>
    </source>
</evidence>
<comment type="caution">
    <text evidence="12">The sequence shown here is derived from an EMBL/GenBank/DDBJ whole genome shotgun (WGS) entry which is preliminary data.</text>
</comment>
<dbReference type="CDD" id="cd00086">
    <property type="entry name" value="homeodomain"/>
    <property type="match status" value="1"/>
</dbReference>
<name>A0A484BMR2_DRONA</name>
<organism evidence="12 13">
    <name type="scientific">Drosophila navojoa</name>
    <name type="common">Fruit fly</name>
    <dbReference type="NCBI Taxonomy" id="7232"/>
    <lineage>
        <taxon>Eukaryota</taxon>
        <taxon>Metazoa</taxon>
        <taxon>Ecdysozoa</taxon>
        <taxon>Arthropoda</taxon>
        <taxon>Hexapoda</taxon>
        <taxon>Insecta</taxon>
        <taxon>Pterygota</taxon>
        <taxon>Neoptera</taxon>
        <taxon>Endopterygota</taxon>
        <taxon>Diptera</taxon>
        <taxon>Brachycera</taxon>
        <taxon>Muscomorpha</taxon>
        <taxon>Ephydroidea</taxon>
        <taxon>Drosophilidae</taxon>
        <taxon>Drosophila</taxon>
    </lineage>
</organism>
<keyword evidence="13" id="KW-1185">Reference proteome</keyword>
<proteinExistence type="predicted"/>
<evidence type="ECO:0000256" key="2">
    <source>
        <dbReference type="ARBA" id="ARBA00022473"/>
    </source>
</evidence>
<dbReference type="InterPro" id="IPR042634">
    <property type="entry name" value="MOX-1/MOX-2"/>
</dbReference>
<keyword evidence="2" id="KW-0217">Developmental protein</keyword>
<dbReference type="GO" id="GO:0000981">
    <property type="term" value="F:DNA-binding transcription factor activity, RNA polymerase II-specific"/>
    <property type="evidence" value="ECO:0007669"/>
    <property type="project" value="InterPro"/>
</dbReference>
<evidence type="ECO:0000256" key="6">
    <source>
        <dbReference type="ARBA" id="ARBA00023159"/>
    </source>
</evidence>
<keyword evidence="7" id="KW-0804">Transcription</keyword>
<evidence type="ECO:0000256" key="9">
    <source>
        <dbReference type="PROSITE-ProRule" id="PRU00108"/>
    </source>
</evidence>